<dbReference type="GO" id="GO:0005886">
    <property type="term" value="C:plasma membrane"/>
    <property type="evidence" value="ECO:0007669"/>
    <property type="project" value="UniProtKB-SubCell"/>
</dbReference>
<accession>A0A291QMD3</accession>
<protein>
    <submittedName>
        <fullName evidence="2">Putative integral membrane protein</fullName>
    </submittedName>
</protein>
<name>A0A291QMD3_9ACTN</name>
<evidence type="ECO:0000313" key="2">
    <source>
        <dbReference type="EMBL" id="ATL32718.1"/>
    </source>
</evidence>
<evidence type="ECO:0000313" key="3">
    <source>
        <dbReference type="Proteomes" id="UP000221011"/>
    </source>
</evidence>
<reference evidence="2 3" key="1">
    <citation type="submission" date="2017-08" db="EMBL/GenBank/DDBJ databases">
        <title>Complete Genome Sequence of Streptomyces formicae KY5, the formicamycin producer.</title>
        <authorList>
            <person name="Holmes N.A."/>
            <person name="Devine R."/>
            <person name="Qin Z."/>
            <person name="Seipke R.F."/>
            <person name="Wilkinson B."/>
            <person name="Hutchings M.I."/>
        </authorList>
    </citation>
    <scope>NUCLEOTIDE SEQUENCE [LARGE SCALE GENOMIC DNA]</scope>
    <source>
        <strain evidence="2 3">KY5</strain>
    </source>
</reference>
<dbReference type="EMBL" id="CP022685">
    <property type="protein sequence ID" value="ATL32718.1"/>
    <property type="molecule type" value="Genomic_DNA"/>
</dbReference>
<proteinExistence type="predicted"/>
<keyword evidence="1" id="KW-0812">Transmembrane</keyword>
<feature type="transmembrane region" description="Helical" evidence="1">
    <location>
        <begin position="194"/>
        <end position="221"/>
    </location>
</feature>
<keyword evidence="1" id="KW-1133">Transmembrane helix</keyword>
<keyword evidence="3" id="KW-1185">Reference proteome</keyword>
<sequence>MSTTAPAWRRETRVPAGHYGFGHAARMEWIKLRSLRSTFWSLLLVVVGMVAIGVVTMANTKAPSPDKAAAFDPTNNVLAGIAVGQLLIGVLGVLVVTGEYASGTIRSTLAAVPDRRLVLTAKAAVYGALSLAVGEAVGLVTFFAGRAALGDGVPRPSLGDTGVLRAVLMSGAYLAMIGLIGIGIGVITRHTASAIGVLVGITFVLPAVIGGVSGTTVAKFFPTMIAGNSLAVAEPVSGMLSPWAGFGVLCLYTAAVLAVGGRLLIRRDA</sequence>
<dbReference type="Proteomes" id="UP000221011">
    <property type="component" value="Chromosome"/>
</dbReference>
<keyword evidence="1" id="KW-0472">Membrane</keyword>
<evidence type="ECO:0000256" key="1">
    <source>
        <dbReference type="SAM" id="Phobius"/>
    </source>
</evidence>
<feature type="transmembrane region" description="Helical" evidence="1">
    <location>
        <begin position="123"/>
        <end position="144"/>
    </location>
</feature>
<feature type="transmembrane region" description="Helical" evidence="1">
    <location>
        <begin position="78"/>
        <end position="102"/>
    </location>
</feature>
<feature type="transmembrane region" description="Helical" evidence="1">
    <location>
        <begin position="241"/>
        <end position="265"/>
    </location>
</feature>
<organism evidence="2 3">
    <name type="scientific">Streptomyces formicae</name>
    <dbReference type="NCBI Taxonomy" id="1616117"/>
    <lineage>
        <taxon>Bacteria</taxon>
        <taxon>Bacillati</taxon>
        <taxon>Actinomycetota</taxon>
        <taxon>Actinomycetes</taxon>
        <taxon>Kitasatosporales</taxon>
        <taxon>Streptomycetaceae</taxon>
        <taxon>Streptomyces</taxon>
    </lineage>
</organism>
<gene>
    <name evidence="2" type="ORF">KY5_7700c</name>
</gene>
<dbReference type="Pfam" id="PF12730">
    <property type="entry name" value="ABC2_membrane_4"/>
    <property type="match status" value="1"/>
</dbReference>
<dbReference type="AlphaFoldDB" id="A0A291QMD3"/>
<feature type="transmembrane region" description="Helical" evidence="1">
    <location>
        <begin position="164"/>
        <end position="187"/>
    </location>
</feature>
<dbReference type="KEGG" id="sfk:KY5_7700c"/>
<feature type="transmembrane region" description="Helical" evidence="1">
    <location>
        <begin position="39"/>
        <end position="58"/>
    </location>
</feature>
<dbReference type="RefSeq" id="WP_098246616.1">
    <property type="nucleotide sequence ID" value="NZ_CP022685.1"/>
</dbReference>
<dbReference type="GO" id="GO:0140359">
    <property type="term" value="F:ABC-type transporter activity"/>
    <property type="evidence" value="ECO:0007669"/>
    <property type="project" value="InterPro"/>
</dbReference>